<organism evidence="2 3">
    <name type="scientific">Svornostia abyssi</name>
    <dbReference type="NCBI Taxonomy" id="2898438"/>
    <lineage>
        <taxon>Bacteria</taxon>
        <taxon>Bacillati</taxon>
        <taxon>Actinomycetota</taxon>
        <taxon>Thermoleophilia</taxon>
        <taxon>Solirubrobacterales</taxon>
        <taxon>Baekduiaceae</taxon>
        <taxon>Svornostia</taxon>
    </lineage>
</organism>
<dbReference type="CDD" id="cd00371">
    <property type="entry name" value="HMA"/>
    <property type="match status" value="1"/>
</dbReference>
<dbReference type="EMBL" id="CP088295">
    <property type="protein sequence ID" value="UUY02645.1"/>
    <property type="molecule type" value="Genomic_DNA"/>
</dbReference>
<dbReference type="Gene3D" id="3.30.70.100">
    <property type="match status" value="1"/>
</dbReference>
<dbReference type="PROSITE" id="PS50846">
    <property type="entry name" value="HMA_2"/>
    <property type="match status" value="1"/>
</dbReference>
<sequence length="57" mass="5937">MTCAHCVRSVVEEVSEVPGVSAVEVDLASGRAEVSGEGFSDDEIRLAVQEAGYKVAP</sequence>
<proteinExistence type="predicted"/>
<evidence type="ECO:0000313" key="2">
    <source>
        <dbReference type="EMBL" id="UUY02645.1"/>
    </source>
</evidence>
<feature type="domain" description="HMA" evidence="1">
    <location>
        <begin position="1"/>
        <end position="56"/>
    </location>
</feature>
<gene>
    <name evidence="2" type="ORF">LRS13_18400</name>
</gene>
<dbReference type="Proteomes" id="UP001058860">
    <property type="component" value="Chromosome"/>
</dbReference>
<dbReference type="Pfam" id="PF00403">
    <property type="entry name" value="HMA"/>
    <property type="match status" value="1"/>
</dbReference>
<dbReference type="SUPFAM" id="SSF55008">
    <property type="entry name" value="HMA, heavy metal-associated domain"/>
    <property type="match status" value="1"/>
</dbReference>
<protein>
    <submittedName>
        <fullName evidence="2">Heavy-metal-associated domain-containing protein</fullName>
    </submittedName>
</protein>
<keyword evidence="3" id="KW-1185">Reference proteome</keyword>
<name>A0ABY5PDX3_9ACTN</name>
<reference evidence="3" key="1">
    <citation type="submission" date="2021-11" db="EMBL/GenBank/DDBJ databases">
        <title>Cultivation dependent microbiological survey of springs from the worlds oldest radium mine currently devoted to the extraction of radon-saturated water.</title>
        <authorList>
            <person name="Kapinusova G."/>
            <person name="Smrhova T."/>
            <person name="Strejcek M."/>
            <person name="Suman J."/>
            <person name="Jani K."/>
            <person name="Pajer P."/>
            <person name="Uhlik O."/>
        </authorList>
    </citation>
    <scope>NUCLEOTIDE SEQUENCE [LARGE SCALE GENOMIC DNA]</scope>
    <source>
        <strain evidence="3">J379</strain>
    </source>
</reference>
<dbReference type="InterPro" id="IPR036163">
    <property type="entry name" value="HMA_dom_sf"/>
</dbReference>
<accession>A0ABY5PDX3</accession>
<evidence type="ECO:0000259" key="1">
    <source>
        <dbReference type="PROSITE" id="PS50846"/>
    </source>
</evidence>
<evidence type="ECO:0000313" key="3">
    <source>
        <dbReference type="Proteomes" id="UP001058860"/>
    </source>
</evidence>
<dbReference type="InterPro" id="IPR006121">
    <property type="entry name" value="HMA_dom"/>
</dbReference>